<evidence type="ECO:0000256" key="5">
    <source>
        <dbReference type="ARBA" id="ARBA00023136"/>
    </source>
</evidence>
<evidence type="ECO:0000256" key="2">
    <source>
        <dbReference type="ARBA" id="ARBA00022692"/>
    </source>
</evidence>
<dbReference type="PANTHER" id="PTHR11972:SF41">
    <property type="entry name" value="FERRIC REDUCTION OXIDASE 2"/>
    <property type="match status" value="1"/>
</dbReference>
<reference evidence="8" key="1">
    <citation type="journal article" date="2023" name="Nat. Commun.">
        <title>Diploid and tetraploid genomes of Acorus and the evolution of monocots.</title>
        <authorList>
            <person name="Ma L."/>
            <person name="Liu K.W."/>
            <person name="Li Z."/>
            <person name="Hsiao Y.Y."/>
            <person name="Qi Y."/>
            <person name="Fu T."/>
            <person name="Tang G.D."/>
            <person name="Zhang D."/>
            <person name="Sun W.H."/>
            <person name="Liu D.K."/>
            <person name="Li Y."/>
            <person name="Chen G.Z."/>
            <person name="Liu X.D."/>
            <person name="Liao X.Y."/>
            <person name="Jiang Y.T."/>
            <person name="Yu X."/>
            <person name="Hao Y."/>
            <person name="Huang J."/>
            <person name="Zhao X.W."/>
            <person name="Ke S."/>
            <person name="Chen Y.Y."/>
            <person name="Wu W.L."/>
            <person name="Hsu J.L."/>
            <person name="Lin Y.F."/>
            <person name="Huang M.D."/>
            <person name="Li C.Y."/>
            <person name="Huang L."/>
            <person name="Wang Z.W."/>
            <person name="Zhao X."/>
            <person name="Zhong W.Y."/>
            <person name="Peng D.H."/>
            <person name="Ahmad S."/>
            <person name="Lan S."/>
            <person name="Zhang J.S."/>
            <person name="Tsai W.C."/>
            <person name="Van de Peer Y."/>
            <person name="Liu Z.J."/>
        </authorList>
    </citation>
    <scope>NUCLEOTIDE SEQUENCE</scope>
    <source>
        <strain evidence="8">CP</strain>
    </source>
</reference>
<keyword evidence="2 6" id="KW-0812">Transmembrane</keyword>
<dbReference type="SFLD" id="SFLDS00052">
    <property type="entry name" value="Ferric_Reductase_Domain"/>
    <property type="match status" value="1"/>
</dbReference>
<feature type="transmembrane region" description="Helical" evidence="6">
    <location>
        <begin position="162"/>
        <end position="187"/>
    </location>
</feature>
<feature type="transmembrane region" description="Helical" evidence="6">
    <location>
        <begin position="207"/>
        <end position="236"/>
    </location>
</feature>
<gene>
    <name evidence="8" type="primary">FRO2</name>
    <name evidence="8" type="ORF">QJS10_CPB11g00777</name>
</gene>
<dbReference type="InterPro" id="IPR050369">
    <property type="entry name" value="RBOH/FRE"/>
</dbReference>
<evidence type="ECO:0000256" key="4">
    <source>
        <dbReference type="ARBA" id="ARBA00023002"/>
    </source>
</evidence>
<keyword evidence="9" id="KW-1185">Reference proteome</keyword>
<dbReference type="PROSITE" id="PS51384">
    <property type="entry name" value="FAD_FR"/>
    <property type="match status" value="1"/>
</dbReference>
<feature type="domain" description="FAD-binding FR-type" evidence="7">
    <location>
        <begin position="244"/>
        <end position="348"/>
    </location>
</feature>
<keyword evidence="5 6" id="KW-0472">Membrane</keyword>
<dbReference type="GO" id="GO:0005886">
    <property type="term" value="C:plasma membrane"/>
    <property type="evidence" value="ECO:0007669"/>
    <property type="project" value="TreeGrafter"/>
</dbReference>
<comment type="subcellular location">
    <subcellularLocation>
        <location evidence="1">Membrane</location>
        <topology evidence="1">Multi-pass membrane protein</topology>
    </subcellularLocation>
</comment>
<comment type="caution">
    <text evidence="8">The sequence shown here is derived from an EMBL/GenBank/DDBJ whole genome shotgun (WGS) entry which is preliminary data.</text>
</comment>
<evidence type="ECO:0000256" key="3">
    <source>
        <dbReference type="ARBA" id="ARBA00022989"/>
    </source>
</evidence>
<dbReference type="InterPro" id="IPR013112">
    <property type="entry name" value="FAD-bd_8"/>
</dbReference>
<keyword evidence="4" id="KW-0560">Oxidoreductase</keyword>
<dbReference type="InterPro" id="IPR017927">
    <property type="entry name" value="FAD-bd_FR_type"/>
</dbReference>
<feature type="transmembrane region" description="Helical" evidence="6">
    <location>
        <begin position="41"/>
        <end position="67"/>
    </location>
</feature>
<dbReference type="AlphaFoldDB" id="A0AAV9DTY7"/>
<dbReference type="InterPro" id="IPR013130">
    <property type="entry name" value="Fe3_Rdtase_TM_dom"/>
</dbReference>
<evidence type="ECO:0000313" key="9">
    <source>
        <dbReference type="Proteomes" id="UP001180020"/>
    </source>
</evidence>
<feature type="transmembrane region" description="Helical" evidence="6">
    <location>
        <begin position="130"/>
        <end position="155"/>
    </location>
</feature>
<dbReference type="SFLD" id="SFLDG01168">
    <property type="entry name" value="Ferric_reductase_subgroup_(FRE"/>
    <property type="match status" value="1"/>
</dbReference>
<evidence type="ECO:0000256" key="1">
    <source>
        <dbReference type="ARBA" id="ARBA00004141"/>
    </source>
</evidence>
<dbReference type="EMBL" id="JAUJYO010000011">
    <property type="protein sequence ID" value="KAK1303993.1"/>
    <property type="molecule type" value="Genomic_DNA"/>
</dbReference>
<protein>
    <submittedName>
        <fullName evidence="8">Ferric reduction oxidase 2</fullName>
    </submittedName>
</protein>
<dbReference type="Pfam" id="PF08022">
    <property type="entry name" value="FAD_binding_8"/>
    <property type="match status" value="1"/>
</dbReference>
<organism evidence="8 9">
    <name type="scientific">Acorus calamus</name>
    <name type="common">Sweet flag</name>
    <dbReference type="NCBI Taxonomy" id="4465"/>
    <lineage>
        <taxon>Eukaryota</taxon>
        <taxon>Viridiplantae</taxon>
        <taxon>Streptophyta</taxon>
        <taxon>Embryophyta</taxon>
        <taxon>Tracheophyta</taxon>
        <taxon>Spermatophyta</taxon>
        <taxon>Magnoliopsida</taxon>
        <taxon>Liliopsida</taxon>
        <taxon>Acoraceae</taxon>
        <taxon>Acorus</taxon>
    </lineage>
</organism>
<dbReference type="PANTHER" id="PTHR11972">
    <property type="entry name" value="NADPH OXIDASE"/>
    <property type="match status" value="1"/>
</dbReference>
<dbReference type="Proteomes" id="UP001180020">
    <property type="component" value="Unassembled WGS sequence"/>
</dbReference>
<feature type="transmembrane region" description="Helical" evidence="6">
    <location>
        <begin position="88"/>
        <end position="110"/>
    </location>
</feature>
<proteinExistence type="predicted"/>
<keyword evidence="3 6" id="KW-1133">Transmembrane helix</keyword>
<evidence type="ECO:0000259" key="7">
    <source>
        <dbReference type="PROSITE" id="PS51384"/>
    </source>
</evidence>
<dbReference type="Pfam" id="PF01794">
    <property type="entry name" value="Ferric_reduct"/>
    <property type="match status" value="1"/>
</dbReference>
<accession>A0AAV9DTY7</accession>
<dbReference type="CDD" id="cd06186">
    <property type="entry name" value="NOX_Duox_like_FAD_NADP"/>
    <property type="match status" value="1"/>
</dbReference>
<evidence type="ECO:0000313" key="8">
    <source>
        <dbReference type="EMBL" id="KAK1303993.1"/>
    </source>
</evidence>
<reference evidence="8" key="2">
    <citation type="submission" date="2023-06" db="EMBL/GenBank/DDBJ databases">
        <authorList>
            <person name="Ma L."/>
            <person name="Liu K.-W."/>
            <person name="Li Z."/>
            <person name="Hsiao Y.-Y."/>
            <person name="Qi Y."/>
            <person name="Fu T."/>
            <person name="Tang G."/>
            <person name="Zhang D."/>
            <person name="Sun W.-H."/>
            <person name="Liu D.-K."/>
            <person name="Li Y."/>
            <person name="Chen G.-Z."/>
            <person name="Liu X.-D."/>
            <person name="Liao X.-Y."/>
            <person name="Jiang Y.-T."/>
            <person name="Yu X."/>
            <person name="Hao Y."/>
            <person name="Huang J."/>
            <person name="Zhao X.-W."/>
            <person name="Ke S."/>
            <person name="Chen Y.-Y."/>
            <person name="Wu W.-L."/>
            <person name="Hsu J.-L."/>
            <person name="Lin Y.-F."/>
            <person name="Huang M.-D."/>
            <person name="Li C.-Y."/>
            <person name="Huang L."/>
            <person name="Wang Z.-W."/>
            <person name="Zhao X."/>
            <person name="Zhong W.-Y."/>
            <person name="Peng D.-H."/>
            <person name="Ahmad S."/>
            <person name="Lan S."/>
            <person name="Zhang J.-S."/>
            <person name="Tsai W.-C."/>
            <person name="Van De Peer Y."/>
            <person name="Liu Z.-J."/>
        </authorList>
    </citation>
    <scope>NUCLEOTIDE SEQUENCE</scope>
    <source>
        <strain evidence="8">CP</strain>
        <tissue evidence="8">Leaves</tissue>
    </source>
</reference>
<name>A0AAV9DTY7_ACOCL</name>
<sequence length="354" mass="40623">MTTVRRPRTAHRRVDRLSFNTQRKASQLDPWRRPVLVKGPLGVVSAIELAFSLMFIALLIWSFAVYVDNGFKKLHSNKQHHEMWKMKLEVVSIWLPLVGNICFAFLFFPVTRLSSLLPLVGLTSEGSMKYHVWLGHLSLAFYAAHSIGFVVFWAVTNDVVELITWANTGVSNVAGELTMIIGLIMWVTTIPRIRRKAFEVFFYTHQLYFLFLFFYLLHVGINHFNLTLPGVYLFMIDRYLRFLQSRQNVRLLSARLLPCEAIELNFSKSRGFNHSTMSTIFVNVPGVSKLQWHPYTVTSNSNLEPECLSIVIKNEGSWTQKLYRTLSSPSLDRLAVSVEGPYGPSSVSFPRHAF</sequence>
<evidence type="ECO:0000256" key="6">
    <source>
        <dbReference type="SAM" id="Phobius"/>
    </source>
</evidence>
<dbReference type="GO" id="GO:0000293">
    <property type="term" value="F:ferric-chelate reductase activity"/>
    <property type="evidence" value="ECO:0007669"/>
    <property type="project" value="TreeGrafter"/>
</dbReference>